<evidence type="ECO:0000313" key="1">
    <source>
        <dbReference type="EMBL" id="OWM66620.1"/>
    </source>
</evidence>
<evidence type="ECO:0000313" key="3">
    <source>
        <dbReference type="Proteomes" id="UP000197138"/>
    </source>
</evidence>
<evidence type="ECO:0000313" key="2">
    <source>
        <dbReference type="EMBL" id="PKI60630.1"/>
    </source>
</evidence>
<dbReference type="Proteomes" id="UP000197138">
    <property type="component" value="Unassembled WGS sequence"/>
</dbReference>
<comment type="caution">
    <text evidence="1">The sequence shown here is derived from an EMBL/GenBank/DDBJ whole genome shotgun (WGS) entry which is preliminary data.</text>
</comment>
<evidence type="ECO:0000313" key="4">
    <source>
        <dbReference type="Proteomes" id="UP000233551"/>
    </source>
</evidence>
<proteinExistence type="predicted"/>
<keyword evidence="4" id="KW-1185">Reference proteome</keyword>
<reference evidence="2 4" key="3">
    <citation type="submission" date="2017-11" db="EMBL/GenBank/DDBJ databases">
        <title>De-novo sequencing of pomegranate (Punica granatum L.) genome.</title>
        <authorList>
            <person name="Akparov Z."/>
            <person name="Amiraslanov A."/>
            <person name="Hajiyeva S."/>
            <person name="Abbasov M."/>
            <person name="Kaur K."/>
            <person name="Hamwieh A."/>
            <person name="Solovyev V."/>
            <person name="Salamov A."/>
            <person name="Braich B."/>
            <person name="Kosarev P."/>
            <person name="Mahmoud A."/>
            <person name="Hajiyev E."/>
            <person name="Babayeva S."/>
            <person name="Izzatullayeva V."/>
            <person name="Mammadov A."/>
            <person name="Mammadov A."/>
            <person name="Sharifova S."/>
            <person name="Ojaghi J."/>
            <person name="Eynullazada K."/>
            <person name="Bayramov B."/>
            <person name="Abdulazimova A."/>
            <person name="Shahmuradov I."/>
        </authorList>
    </citation>
    <scope>NUCLEOTIDE SEQUENCE [LARGE SCALE GENOMIC DNA]</scope>
    <source>
        <strain evidence="2">AG2017</strain>
        <strain evidence="4">cv. AG2017</strain>
        <tissue evidence="2">Leaf</tissue>
    </source>
</reference>
<protein>
    <submittedName>
        <fullName evidence="1">Uncharacterized protein</fullName>
    </submittedName>
</protein>
<reference evidence="1" key="2">
    <citation type="submission" date="2017-06" db="EMBL/GenBank/DDBJ databases">
        <title>The pomegranate genome and the genomics of punicalagin biosynthesis.</title>
        <authorList>
            <person name="Xu C."/>
        </authorList>
    </citation>
    <scope>NUCLEOTIDE SEQUENCE [LARGE SCALE GENOMIC DNA]</scope>
    <source>
        <tissue evidence="1">Fresh leaf</tissue>
    </source>
</reference>
<organism evidence="1 3">
    <name type="scientific">Punica granatum</name>
    <name type="common">Pomegranate</name>
    <dbReference type="NCBI Taxonomy" id="22663"/>
    <lineage>
        <taxon>Eukaryota</taxon>
        <taxon>Viridiplantae</taxon>
        <taxon>Streptophyta</taxon>
        <taxon>Embryophyta</taxon>
        <taxon>Tracheophyta</taxon>
        <taxon>Spermatophyta</taxon>
        <taxon>Magnoliopsida</taxon>
        <taxon>eudicotyledons</taxon>
        <taxon>Gunneridae</taxon>
        <taxon>Pentapetalae</taxon>
        <taxon>rosids</taxon>
        <taxon>malvids</taxon>
        <taxon>Myrtales</taxon>
        <taxon>Lythraceae</taxon>
        <taxon>Punica</taxon>
    </lineage>
</organism>
<sequence>MRPKKRYGLEGSLGVVPATGHGGSPLLGGLWRQTEVALECGSHGLARLRGDSREPRKRERLGRWLCLMEWLLDHDLPVTGKREDRGWPV</sequence>
<gene>
    <name evidence="1" type="ORF">CDL15_Pgr005057</name>
    <name evidence="2" type="ORF">CRG98_018980</name>
</gene>
<reference evidence="3" key="1">
    <citation type="journal article" date="2017" name="Plant J.">
        <title>The pomegranate (Punica granatum L.) genome and the genomics of punicalagin biosynthesis.</title>
        <authorList>
            <person name="Qin G."/>
            <person name="Xu C."/>
            <person name="Ming R."/>
            <person name="Tang H."/>
            <person name="Guyot R."/>
            <person name="Kramer E.M."/>
            <person name="Hu Y."/>
            <person name="Yi X."/>
            <person name="Qi Y."/>
            <person name="Xu X."/>
            <person name="Gao Z."/>
            <person name="Pan H."/>
            <person name="Jian J."/>
            <person name="Tian Y."/>
            <person name="Yue Z."/>
            <person name="Xu Y."/>
        </authorList>
    </citation>
    <scope>NUCLEOTIDE SEQUENCE [LARGE SCALE GENOMIC DNA]</scope>
    <source>
        <strain evidence="3">cv. Dabenzi</strain>
    </source>
</reference>
<dbReference type="AlphaFoldDB" id="A0A218W2T7"/>
<dbReference type="EMBL" id="PGOL01001140">
    <property type="protein sequence ID" value="PKI60630.1"/>
    <property type="molecule type" value="Genomic_DNA"/>
</dbReference>
<accession>A0A218W2T7</accession>
<dbReference type="Proteomes" id="UP000233551">
    <property type="component" value="Unassembled WGS sequence"/>
</dbReference>
<dbReference type="EMBL" id="MTKT01005548">
    <property type="protein sequence ID" value="OWM66620.1"/>
    <property type="molecule type" value="Genomic_DNA"/>
</dbReference>
<name>A0A218W2T7_PUNGR</name>